<dbReference type="EMBL" id="VSLD01000001">
    <property type="protein sequence ID" value="TYD00046.1"/>
    <property type="molecule type" value="Genomic_DNA"/>
</dbReference>
<evidence type="ECO:0008006" key="5">
    <source>
        <dbReference type="Google" id="ProtNLM"/>
    </source>
</evidence>
<proteinExistence type="predicted"/>
<evidence type="ECO:0000313" key="4">
    <source>
        <dbReference type="Proteomes" id="UP000323410"/>
    </source>
</evidence>
<accession>A0A5D0XTN2</accession>
<feature type="transmembrane region" description="Helical" evidence="2">
    <location>
        <begin position="43"/>
        <end position="65"/>
    </location>
</feature>
<dbReference type="RefSeq" id="WP_148599353.1">
    <property type="nucleotide sequence ID" value="NZ_VSLD01000001.1"/>
</dbReference>
<evidence type="ECO:0000256" key="1">
    <source>
        <dbReference type="SAM" id="MobiDB-lite"/>
    </source>
</evidence>
<comment type="caution">
    <text evidence="3">The sequence shown here is derived from an EMBL/GenBank/DDBJ whole genome shotgun (WGS) entry which is preliminary data.</text>
</comment>
<evidence type="ECO:0000256" key="2">
    <source>
        <dbReference type="SAM" id="Phobius"/>
    </source>
</evidence>
<feature type="compositionally biased region" description="Basic and acidic residues" evidence="1">
    <location>
        <begin position="71"/>
        <end position="85"/>
    </location>
</feature>
<organism evidence="3 4">
    <name type="scientific">Arthrobacter echini</name>
    <dbReference type="NCBI Taxonomy" id="1529066"/>
    <lineage>
        <taxon>Bacteria</taxon>
        <taxon>Bacillati</taxon>
        <taxon>Actinomycetota</taxon>
        <taxon>Actinomycetes</taxon>
        <taxon>Micrococcales</taxon>
        <taxon>Micrococcaceae</taxon>
        <taxon>Arthrobacter</taxon>
    </lineage>
</organism>
<dbReference type="AlphaFoldDB" id="A0A5D0XTN2"/>
<name>A0A5D0XTN2_9MICC</name>
<dbReference type="Proteomes" id="UP000323410">
    <property type="component" value="Unassembled WGS sequence"/>
</dbReference>
<sequence length="96" mass="10189">MSTSLTPPEPRPRVTTIVWGVVLLIIPALILAGQFFAIAIDPVILTLGLLVGVGLSLVIGGILSLRARHPAGADRDRADWDRSDTGTDDIAGYWEG</sequence>
<feature type="region of interest" description="Disordered" evidence="1">
    <location>
        <begin position="70"/>
        <end position="96"/>
    </location>
</feature>
<protein>
    <recommendedName>
        <fullName evidence="5">DUF4175 domain-containing protein</fullName>
    </recommendedName>
</protein>
<keyword evidence="4" id="KW-1185">Reference proteome</keyword>
<keyword evidence="2" id="KW-0812">Transmembrane</keyword>
<feature type="transmembrane region" description="Helical" evidence="2">
    <location>
        <begin position="16"/>
        <end position="37"/>
    </location>
</feature>
<evidence type="ECO:0000313" key="3">
    <source>
        <dbReference type="EMBL" id="TYD00046.1"/>
    </source>
</evidence>
<gene>
    <name evidence="3" type="ORF">FQ377_00815</name>
</gene>
<keyword evidence="2" id="KW-1133">Transmembrane helix</keyword>
<keyword evidence="2" id="KW-0472">Membrane</keyword>
<reference evidence="3 4" key="1">
    <citation type="submission" date="2019-08" db="EMBL/GenBank/DDBJ databases">
        <title>Genone of Arthrobacter echini P9.</title>
        <authorList>
            <person name="Bowman J.P."/>
        </authorList>
    </citation>
    <scope>NUCLEOTIDE SEQUENCE [LARGE SCALE GENOMIC DNA]</scope>
    <source>
        <strain evidence="3 4">P9</strain>
    </source>
</reference>